<gene>
    <name evidence="1" type="ORF">AULFYP135_00332</name>
</gene>
<dbReference type="AlphaFoldDB" id="A0A6N2RDY1"/>
<evidence type="ECO:0000313" key="1">
    <source>
        <dbReference type="EMBL" id="VYS77940.1"/>
    </source>
</evidence>
<sequence length="101" mass="11141">MKRQNKRPRKESPKESGKLRLAGMLEMPATSLSGMASLQLSGNREAVVEGCQGILEYGEDTVRLSTEGMVVRFTGRDLQIRCMTQESAVVTGFITSIEFLT</sequence>
<protein>
    <submittedName>
        <fullName evidence="1">YabP family protein</fullName>
    </submittedName>
</protein>
<name>A0A6N2RDY1_9FIRM</name>
<reference evidence="1" key="1">
    <citation type="submission" date="2019-11" db="EMBL/GenBank/DDBJ databases">
        <authorList>
            <person name="Feng L."/>
        </authorList>
    </citation>
    <scope>NUCLEOTIDE SEQUENCE</scope>
    <source>
        <strain evidence="1">AundefinedLFYP135</strain>
    </source>
</reference>
<proteinExistence type="predicted"/>
<dbReference type="InterPro" id="IPR022476">
    <property type="entry name" value="Spore_YabP/YqfC"/>
</dbReference>
<dbReference type="EMBL" id="CACRSL010000003">
    <property type="protein sequence ID" value="VYS77940.1"/>
    <property type="molecule type" value="Genomic_DNA"/>
</dbReference>
<accession>A0A6N2RDY1</accession>
<organism evidence="1">
    <name type="scientific">uncultured Anaerotruncus sp</name>
    <dbReference type="NCBI Taxonomy" id="905011"/>
    <lineage>
        <taxon>Bacteria</taxon>
        <taxon>Bacillati</taxon>
        <taxon>Bacillota</taxon>
        <taxon>Clostridia</taxon>
        <taxon>Eubacteriales</taxon>
        <taxon>Oscillospiraceae</taxon>
        <taxon>Anaerotruncus</taxon>
        <taxon>environmental samples</taxon>
    </lineage>
</organism>
<dbReference type="Pfam" id="PF07873">
    <property type="entry name" value="YabP"/>
    <property type="match status" value="1"/>
</dbReference>